<dbReference type="InterPro" id="IPR027417">
    <property type="entry name" value="P-loop_NTPase"/>
</dbReference>
<proteinExistence type="inferred from homology"/>
<evidence type="ECO:0000313" key="4">
    <source>
        <dbReference type="EMBL" id="KAK9701057.1"/>
    </source>
</evidence>
<reference evidence="4 5" key="1">
    <citation type="submission" date="2023-04" db="EMBL/GenBank/DDBJ databases">
        <title>Genome of Basidiobolus ranarum AG-B5.</title>
        <authorList>
            <person name="Stajich J.E."/>
            <person name="Carter-House D."/>
            <person name="Gryganskyi A."/>
        </authorList>
    </citation>
    <scope>NUCLEOTIDE SEQUENCE [LARGE SCALE GENOMIC DNA]</scope>
    <source>
        <strain evidence="4 5">AG-B5</strain>
    </source>
</reference>
<sequence length="317" mass="35986">MRREQFTNSKDSNRGTPLLLERRIPRTLSDQALPGSANTRNKEESSRGNGRSYRGDRSFSKRGGDSSTFTRSDRKTEDRPIVNNNVTSEAETVINKGPSVKFLTEKGKIQQDLVLKSLLDLPGHLVVGVIGPEGVGKSTILNGFLPCNEVFAMQTLDTQMKLGHETHGIDMYITPERIVLLDVQPFFSMSILESSIRDNSIPESVSPEVWLEMQDVQFGIFLMSICDILVVVSDGVADLVLWKFIRTLEMLKYKIPEYPSITPKPNPAKSEEETEYYPEIVFVGNKVRKEEWSQELYEKTCLLHRTIFAKSHMKMYC</sequence>
<keyword evidence="5" id="KW-1185">Reference proteome</keyword>
<dbReference type="EMBL" id="JASJQH010007851">
    <property type="protein sequence ID" value="KAK9701057.1"/>
    <property type="molecule type" value="Genomic_DNA"/>
</dbReference>
<dbReference type="Proteomes" id="UP001479436">
    <property type="component" value="Unassembled WGS sequence"/>
</dbReference>
<feature type="region of interest" description="Disordered" evidence="3">
    <location>
        <begin position="1"/>
        <end position="84"/>
    </location>
</feature>
<evidence type="ECO:0000256" key="1">
    <source>
        <dbReference type="ARBA" id="ARBA00007712"/>
    </source>
</evidence>
<evidence type="ECO:0000256" key="2">
    <source>
        <dbReference type="ARBA" id="ARBA00023161"/>
    </source>
</evidence>
<evidence type="ECO:0008006" key="6">
    <source>
        <dbReference type="Google" id="ProtNLM"/>
    </source>
</evidence>
<feature type="compositionally biased region" description="Polar residues" evidence="3">
    <location>
        <begin position="1"/>
        <end position="10"/>
    </location>
</feature>
<feature type="compositionally biased region" description="Basic and acidic residues" evidence="3">
    <location>
        <begin position="53"/>
        <end position="64"/>
    </location>
</feature>
<accession>A0ABR2VT49</accession>
<dbReference type="Gene3D" id="3.40.50.300">
    <property type="entry name" value="P-loop containing nucleotide triphosphate hydrolases"/>
    <property type="match status" value="1"/>
</dbReference>
<organism evidence="4 5">
    <name type="scientific">Basidiobolus ranarum</name>
    <dbReference type="NCBI Taxonomy" id="34480"/>
    <lineage>
        <taxon>Eukaryota</taxon>
        <taxon>Fungi</taxon>
        <taxon>Fungi incertae sedis</taxon>
        <taxon>Zoopagomycota</taxon>
        <taxon>Entomophthoromycotina</taxon>
        <taxon>Basidiobolomycetes</taxon>
        <taxon>Basidiobolales</taxon>
        <taxon>Basidiobolaceae</taxon>
        <taxon>Basidiobolus</taxon>
    </lineage>
</organism>
<dbReference type="PANTHER" id="PTHR14270:SF0">
    <property type="entry name" value="NONSENSE-MEDIATED MRNA DECAY FACTOR SMG9"/>
    <property type="match status" value="1"/>
</dbReference>
<dbReference type="InterPro" id="IPR039177">
    <property type="entry name" value="SMG9"/>
</dbReference>
<dbReference type="PANTHER" id="PTHR14270">
    <property type="entry name" value="NONSENSE-MEDIATED MRNA DECAY FACTOR SMG9"/>
    <property type="match status" value="1"/>
</dbReference>
<name>A0ABR2VT49_9FUNG</name>
<protein>
    <recommendedName>
        <fullName evidence="6">Protein SMG9</fullName>
    </recommendedName>
</protein>
<evidence type="ECO:0000256" key="3">
    <source>
        <dbReference type="SAM" id="MobiDB-lite"/>
    </source>
</evidence>
<comment type="caution">
    <text evidence="4">The sequence shown here is derived from an EMBL/GenBank/DDBJ whole genome shotgun (WGS) entry which is preliminary data.</text>
</comment>
<feature type="compositionally biased region" description="Basic and acidic residues" evidence="3">
    <location>
        <begin position="71"/>
        <end position="80"/>
    </location>
</feature>
<comment type="similarity">
    <text evidence="1">Belongs to the SMG9 family.</text>
</comment>
<gene>
    <name evidence="4" type="ORF">K7432_011914</name>
</gene>
<keyword evidence="2" id="KW-0866">Nonsense-mediated mRNA decay</keyword>
<evidence type="ECO:0000313" key="5">
    <source>
        <dbReference type="Proteomes" id="UP001479436"/>
    </source>
</evidence>
<dbReference type="SUPFAM" id="SSF52540">
    <property type="entry name" value="P-loop containing nucleoside triphosphate hydrolases"/>
    <property type="match status" value="1"/>
</dbReference>